<dbReference type="Proteomes" id="UP001259239">
    <property type="component" value="Unassembled WGS sequence"/>
</dbReference>
<accession>A0AAP5N1L2</accession>
<comment type="caution">
    <text evidence="1">The sequence shown here is derived from an EMBL/GenBank/DDBJ whole genome shotgun (WGS) entry which is preliminary data.</text>
</comment>
<gene>
    <name evidence="1" type="ORF">P7H09_04925</name>
</gene>
<evidence type="ECO:0000313" key="2">
    <source>
        <dbReference type="Proteomes" id="UP001259239"/>
    </source>
</evidence>
<reference evidence="1" key="1">
    <citation type="journal article" date="2023" name="J. Vet. Diagn. Invest.">
        <title>Oxytetracycline-resistant Paenibacillus larvae identified in commercial beekeeping operations in Saskatchewan using pooled honey sampling.</title>
        <authorList>
            <person name="Obshta O."/>
            <person name="Zabrodski M.W."/>
            <person name="Soomro T."/>
            <person name="Wilson G."/>
            <person name="Masood F."/>
            <person name="Thebeau J."/>
            <person name="Silva M.C.B."/>
            <person name="Biganski S."/>
            <person name="Kozii I.V."/>
            <person name="Koziy R.V."/>
            <person name="Raza M.F."/>
            <person name="Jose M.S."/>
            <person name="Simko E."/>
            <person name="Wood S.C."/>
        </authorList>
    </citation>
    <scope>NUCLEOTIDE SEQUENCE</scope>
    <source>
        <strain evidence="1">PL001</strain>
    </source>
</reference>
<protein>
    <submittedName>
        <fullName evidence="1">Uncharacterized protein</fullName>
    </submittedName>
</protein>
<dbReference type="AlphaFoldDB" id="A0AAP5N1L2"/>
<dbReference type="EMBL" id="JARQGV010000004">
    <property type="protein sequence ID" value="MDT2250724.1"/>
    <property type="molecule type" value="Genomic_DNA"/>
</dbReference>
<organism evidence="1 2">
    <name type="scientific">Paenibacillus larvae</name>
    <dbReference type="NCBI Taxonomy" id="1464"/>
    <lineage>
        <taxon>Bacteria</taxon>
        <taxon>Bacillati</taxon>
        <taxon>Bacillota</taxon>
        <taxon>Bacilli</taxon>
        <taxon>Bacillales</taxon>
        <taxon>Paenibacillaceae</taxon>
        <taxon>Paenibacillus</taxon>
    </lineage>
</organism>
<proteinExistence type="predicted"/>
<reference evidence="1" key="2">
    <citation type="submission" date="2023-03" db="EMBL/GenBank/DDBJ databases">
        <authorList>
            <person name="Obshta O."/>
            <person name="Zabrodski M.W."/>
            <person name="Soomro T."/>
            <person name="Wilson G."/>
            <person name="Masood F."/>
            <person name="Thebeau J."/>
            <person name="Bezerra Da Silva M.C."/>
            <person name="Raza F."/>
            <person name="Biganski S."/>
            <person name="Jose M."/>
            <person name="Camilli M."/>
            <person name="Kozii I.V."/>
            <person name="Kozii R.V."/>
            <person name="Simko E."/>
            <person name="Wood S.C."/>
        </authorList>
    </citation>
    <scope>NUCLEOTIDE SEQUENCE</scope>
    <source>
        <strain evidence="1">PL001</strain>
    </source>
</reference>
<evidence type="ECO:0000313" key="1">
    <source>
        <dbReference type="EMBL" id="MDT2250724.1"/>
    </source>
</evidence>
<dbReference type="RefSeq" id="WP_268589380.1">
    <property type="nucleotide sequence ID" value="NZ_JAMDNE010000015.1"/>
</dbReference>
<name>A0AAP5N1L2_9BACL</name>
<sequence>MNDRILMFDEVANEWLYEYKKAITKESTFEAVGGYRAAPYHTLFRKQTDHADPARRG</sequence>